<name>A0A1G9YUZ5_9BACL</name>
<dbReference type="PROSITE" id="PS50933">
    <property type="entry name" value="CHRD"/>
    <property type="match status" value="1"/>
</dbReference>
<evidence type="ECO:0000313" key="3">
    <source>
        <dbReference type="Proteomes" id="UP000199544"/>
    </source>
</evidence>
<dbReference type="Proteomes" id="UP000199544">
    <property type="component" value="Unassembled WGS sequence"/>
</dbReference>
<evidence type="ECO:0000259" key="1">
    <source>
        <dbReference type="PROSITE" id="PS50933"/>
    </source>
</evidence>
<feature type="domain" description="CHRD" evidence="1">
    <location>
        <begin position="2"/>
        <end position="137"/>
    </location>
</feature>
<organism evidence="2 3">
    <name type="scientific">Fictibacillus solisalsi</name>
    <dbReference type="NCBI Taxonomy" id="459525"/>
    <lineage>
        <taxon>Bacteria</taxon>
        <taxon>Bacillati</taxon>
        <taxon>Bacillota</taxon>
        <taxon>Bacilli</taxon>
        <taxon>Bacillales</taxon>
        <taxon>Fictibacillaceae</taxon>
        <taxon>Fictibacillus</taxon>
    </lineage>
</organism>
<keyword evidence="3" id="KW-1185">Reference proteome</keyword>
<dbReference type="STRING" id="459525.SAMN04488137_3649"/>
<protein>
    <submittedName>
        <fullName evidence="2">CHRD domain-containing protein</fullName>
    </submittedName>
</protein>
<dbReference type="Pfam" id="PF07452">
    <property type="entry name" value="CHRD"/>
    <property type="match status" value="1"/>
</dbReference>
<reference evidence="3" key="1">
    <citation type="submission" date="2016-10" db="EMBL/GenBank/DDBJ databases">
        <authorList>
            <person name="Varghese N."/>
            <person name="Submissions S."/>
        </authorList>
    </citation>
    <scope>NUCLEOTIDE SEQUENCE [LARGE SCALE GENOMIC DNA]</scope>
    <source>
        <strain evidence="3">CGMCC 1.6854</strain>
    </source>
</reference>
<dbReference type="RefSeq" id="WP_170834381.1">
    <property type="nucleotide sequence ID" value="NZ_FNHW01000001.1"/>
</dbReference>
<dbReference type="InterPro" id="IPR010895">
    <property type="entry name" value="CHRD"/>
</dbReference>
<dbReference type="EMBL" id="FNHW01000001">
    <property type="protein sequence ID" value="SDN12213.1"/>
    <property type="molecule type" value="Genomic_DNA"/>
</dbReference>
<gene>
    <name evidence="2" type="ORF">SAMN04488137_3649</name>
</gene>
<evidence type="ECO:0000313" key="2">
    <source>
        <dbReference type="EMBL" id="SDN12213.1"/>
    </source>
</evidence>
<proteinExistence type="predicted"/>
<dbReference type="SMART" id="SM00754">
    <property type="entry name" value="CHRD"/>
    <property type="match status" value="1"/>
</dbReference>
<sequence length="137" mass="14804">MLLKHFLSRLKGDNEVSPVPTRASGTTEFVLSSNGNKLHYRIQVNNVRKLTQVRIHIGRAGKNGPVAANLFGYSKPGISINTGIVTGNITSKDLIGPLQGMPLSKLIEEINAGNAYVNVYSEFCTGGELRGQIDPIK</sequence>
<dbReference type="AlphaFoldDB" id="A0A1G9YUZ5"/>
<accession>A0A1G9YUZ5</accession>